<feature type="chain" id="PRO_5012331079" evidence="2">
    <location>
        <begin position="21"/>
        <end position="345"/>
    </location>
</feature>
<name>A0A239IRR0_9SPHN</name>
<keyword evidence="4" id="KW-1185">Reference proteome</keyword>
<dbReference type="PANTHER" id="PTHR30006">
    <property type="entry name" value="THIAMINE-BINDING PERIPLASMIC PROTEIN-RELATED"/>
    <property type="match status" value="1"/>
</dbReference>
<dbReference type="OrthoDB" id="9769567at2"/>
<accession>A0A239IRR0</accession>
<dbReference type="PIRSF" id="PIRSF002825">
    <property type="entry name" value="CfbpA"/>
    <property type="match status" value="1"/>
</dbReference>
<dbReference type="InterPro" id="IPR026045">
    <property type="entry name" value="Ferric-bd"/>
</dbReference>
<evidence type="ECO:0000313" key="4">
    <source>
        <dbReference type="Proteomes" id="UP000198339"/>
    </source>
</evidence>
<dbReference type="PROSITE" id="PS51257">
    <property type="entry name" value="PROKAR_LIPOPROTEIN"/>
    <property type="match status" value="1"/>
</dbReference>
<protein>
    <submittedName>
        <fullName evidence="3">Iron(III) transport system substrate-binding protein</fullName>
    </submittedName>
</protein>
<keyword evidence="1 2" id="KW-0732">Signal</keyword>
<dbReference type="CDD" id="cd13518">
    <property type="entry name" value="PBP2_Fe3_thiamine_like"/>
    <property type="match status" value="1"/>
</dbReference>
<gene>
    <name evidence="3" type="ORF">SAMN06295955_108105</name>
</gene>
<reference evidence="3 4" key="1">
    <citation type="submission" date="2017-06" db="EMBL/GenBank/DDBJ databases">
        <authorList>
            <person name="Kim H.J."/>
            <person name="Triplett B.A."/>
        </authorList>
    </citation>
    <scope>NUCLEOTIDE SEQUENCE [LARGE SCALE GENOMIC DNA]</scope>
    <source>
        <strain evidence="3 4">DS15</strain>
    </source>
</reference>
<feature type="signal peptide" evidence="2">
    <location>
        <begin position="1"/>
        <end position="20"/>
    </location>
</feature>
<proteinExistence type="predicted"/>
<evidence type="ECO:0000256" key="1">
    <source>
        <dbReference type="ARBA" id="ARBA00022729"/>
    </source>
</evidence>
<dbReference type="PANTHER" id="PTHR30006:SF24">
    <property type="entry name" value="SLL0237 PROTEIN"/>
    <property type="match status" value="1"/>
</dbReference>
<dbReference type="RefSeq" id="WP_089216217.1">
    <property type="nucleotide sequence ID" value="NZ_FZPA01000008.1"/>
</dbReference>
<dbReference type="Gene3D" id="3.40.190.10">
    <property type="entry name" value="Periplasmic binding protein-like II"/>
    <property type="match status" value="2"/>
</dbReference>
<dbReference type="EMBL" id="FZPA01000008">
    <property type="protein sequence ID" value="SNS95763.1"/>
    <property type="molecule type" value="Genomic_DNA"/>
</dbReference>
<dbReference type="SUPFAM" id="SSF53850">
    <property type="entry name" value="Periplasmic binding protein-like II"/>
    <property type="match status" value="1"/>
</dbReference>
<evidence type="ECO:0000256" key="2">
    <source>
        <dbReference type="SAM" id="SignalP"/>
    </source>
</evidence>
<dbReference type="Proteomes" id="UP000198339">
    <property type="component" value="Unassembled WGS sequence"/>
</dbReference>
<organism evidence="3 4">
    <name type="scientific">Sphingopyxis indica</name>
    <dbReference type="NCBI Taxonomy" id="436663"/>
    <lineage>
        <taxon>Bacteria</taxon>
        <taxon>Pseudomonadati</taxon>
        <taxon>Pseudomonadota</taxon>
        <taxon>Alphaproteobacteria</taxon>
        <taxon>Sphingomonadales</taxon>
        <taxon>Sphingomonadaceae</taxon>
        <taxon>Sphingopyxis</taxon>
    </lineage>
</organism>
<sequence>MARPRLATALAILLTILVGACSDGPGPSAGEVVAYTSVDQVYAEPVFRRFEEKTGIRVRAAFDTEETKSTGMLNRLIAEGNNPRADLFWSGDPVRPFVLIGRGLVAPYAPANAAAIPATFRDAQGRWTGTAARARALLINRERLRGHPMPTSVRDLADPQWKGEAAIANPLYGTTTMHAAALFATLGEDEASRFFEALKANDVRIAGSNGEVRRLVVAGEVTFGLTDTDDAYEAVKDGAPVAIVYPDRQGMGTLVMPTSVVLIRGGPNPEAARQLADFLVSPDAERMMAESAAHMPLHPGVTVPANVERVENIKAMQVDYGEVADTMNRIQPWLRQWVGLPAGRQ</sequence>
<dbReference type="AlphaFoldDB" id="A0A239IRR0"/>
<evidence type="ECO:0000313" key="3">
    <source>
        <dbReference type="EMBL" id="SNS95763.1"/>
    </source>
</evidence>
<dbReference type="Pfam" id="PF13343">
    <property type="entry name" value="SBP_bac_6"/>
    <property type="match status" value="1"/>
</dbReference>